<accession>A0A127ZJC0</accession>
<feature type="chain" id="PRO_5007281338" description="Effector family protein Eff1" evidence="2">
    <location>
        <begin position="23"/>
        <end position="287"/>
    </location>
</feature>
<evidence type="ECO:0000256" key="1">
    <source>
        <dbReference type="SAM" id="MobiDB-lite"/>
    </source>
</evidence>
<reference evidence="3" key="1">
    <citation type="submission" date="2014-06" db="EMBL/GenBank/DDBJ databases">
        <authorList>
            <person name="Ju J."/>
            <person name="Zhang J."/>
        </authorList>
    </citation>
    <scope>NUCLEOTIDE SEQUENCE</scope>
    <source>
        <strain evidence="3">SscI8</strain>
    </source>
</reference>
<protein>
    <recommendedName>
        <fullName evidence="4">Effector family protein Eff1</fullName>
    </recommendedName>
</protein>
<gene>
    <name evidence="3" type="ORF">SPSC_10001</name>
</gene>
<feature type="signal peptide" evidence="2">
    <location>
        <begin position="1"/>
        <end position="22"/>
    </location>
</feature>
<feature type="compositionally biased region" description="Basic and acidic residues" evidence="1">
    <location>
        <begin position="87"/>
        <end position="101"/>
    </location>
</feature>
<organism evidence="3">
    <name type="scientific">Sporisorium scitamineum</name>
    <dbReference type="NCBI Taxonomy" id="49012"/>
    <lineage>
        <taxon>Eukaryota</taxon>
        <taxon>Fungi</taxon>
        <taxon>Dikarya</taxon>
        <taxon>Basidiomycota</taxon>
        <taxon>Ustilaginomycotina</taxon>
        <taxon>Ustilaginomycetes</taxon>
        <taxon>Ustilaginales</taxon>
        <taxon>Ustilaginaceae</taxon>
        <taxon>Sporisorium</taxon>
    </lineage>
</organism>
<proteinExistence type="predicted"/>
<evidence type="ECO:0008006" key="4">
    <source>
        <dbReference type="Google" id="ProtNLM"/>
    </source>
</evidence>
<feature type="region of interest" description="Disordered" evidence="1">
    <location>
        <begin position="71"/>
        <end position="126"/>
    </location>
</feature>
<sequence>MLTRSIAMLFGVSLLTQQLALAIPMNLYGQNSDAATSLTHVSPSQDSLSPEDLAFVDSVLVEPQQSQELAEARSEQSAWRVASPASQRRDAPVAQSDDRTLPPEQWNDVQKKKSISQRSSKGWPEPKALQSLERLFPLKPGIGKKGALSNRFDEGTKQDINQQAFGGKLQWMDGVYQGFNGDVTRKKLPLHMSSRRLPLESVAKWYDTRWDLYIPEHGLGPMEETRGTVYEHRPHYLVWAVPRKLKVGFNPIILYGAGYIDLKDNAAVDRHLATLLRSAELIDRAHA</sequence>
<evidence type="ECO:0000256" key="2">
    <source>
        <dbReference type="SAM" id="SignalP"/>
    </source>
</evidence>
<keyword evidence="2" id="KW-0732">Signal</keyword>
<dbReference type="EMBL" id="LK056692">
    <property type="protein sequence ID" value="CDU26032.1"/>
    <property type="molecule type" value="Genomic_DNA"/>
</dbReference>
<evidence type="ECO:0000313" key="3">
    <source>
        <dbReference type="EMBL" id="CDU26032.1"/>
    </source>
</evidence>
<dbReference type="OrthoDB" id="2557966at2759"/>
<name>A0A127ZJC0_9BASI</name>
<dbReference type="AlphaFoldDB" id="A0A127ZJC0"/>